<dbReference type="CDD" id="cd00198">
    <property type="entry name" value="vWFA"/>
    <property type="match status" value="1"/>
</dbReference>
<dbReference type="Pfam" id="PF17802">
    <property type="entry name" value="SpaA"/>
    <property type="match status" value="1"/>
</dbReference>
<reference evidence="3" key="1">
    <citation type="submission" date="2023-06" db="EMBL/GenBank/DDBJ databases">
        <title>Genome sequence of Methanosarcinaceae archaeon Ag5.</title>
        <authorList>
            <person name="Protasov E."/>
            <person name="Platt K."/>
            <person name="Poehlein A."/>
            <person name="Daniel R."/>
            <person name="Brune A."/>
        </authorList>
    </citation>
    <scope>NUCLEOTIDE SEQUENCE</scope>
    <source>
        <strain evidence="3">Ag5</strain>
    </source>
</reference>
<evidence type="ECO:0000313" key="3">
    <source>
        <dbReference type="EMBL" id="MDV0447878.1"/>
    </source>
</evidence>
<keyword evidence="1" id="KW-0472">Membrane</keyword>
<dbReference type="EMBL" id="JAWDKD010000029">
    <property type="protein sequence ID" value="MDV0447878.1"/>
    <property type="molecule type" value="Genomic_DNA"/>
</dbReference>
<dbReference type="Proteomes" id="UP001271789">
    <property type="component" value="Unassembled WGS sequence"/>
</dbReference>
<evidence type="ECO:0000256" key="1">
    <source>
        <dbReference type="SAM" id="Phobius"/>
    </source>
</evidence>
<feature type="transmembrane region" description="Helical" evidence="1">
    <location>
        <begin position="969"/>
        <end position="988"/>
    </location>
</feature>
<name>A0AAE4SEP9_9EURY</name>
<dbReference type="SUPFAM" id="SSF53300">
    <property type="entry name" value="vWA-like"/>
    <property type="match status" value="1"/>
</dbReference>
<dbReference type="InterPro" id="IPR013783">
    <property type="entry name" value="Ig-like_fold"/>
</dbReference>
<keyword evidence="1" id="KW-0812">Transmembrane</keyword>
<dbReference type="InterPro" id="IPR041033">
    <property type="entry name" value="SpaA_PFL_dom_1"/>
</dbReference>
<dbReference type="Gene3D" id="2.60.40.10">
    <property type="entry name" value="Immunoglobulins"/>
    <property type="match status" value="1"/>
</dbReference>
<evidence type="ECO:0000313" key="4">
    <source>
        <dbReference type="Proteomes" id="UP001271789"/>
    </source>
</evidence>
<keyword evidence="4" id="KW-1185">Reference proteome</keyword>
<comment type="caution">
    <text evidence="3">The sequence shown here is derived from an EMBL/GenBank/DDBJ whole genome shotgun (WGS) entry which is preliminary data.</text>
</comment>
<dbReference type="InterPro" id="IPR002035">
    <property type="entry name" value="VWF_A"/>
</dbReference>
<feature type="transmembrane region" description="Helical" evidence="1">
    <location>
        <begin position="903"/>
        <end position="922"/>
    </location>
</feature>
<dbReference type="PROSITE" id="PS50234">
    <property type="entry name" value="VWFA"/>
    <property type="match status" value="1"/>
</dbReference>
<evidence type="ECO:0000259" key="2">
    <source>
        <dbReference type="PROSITE" id="PS50234"/>
    </source>
</evidence>
<feature type="domain" description="VWFA" evidence="2">
    <location>
        <begin position="130"/>
        <end position="460"/>
    </location>
</feature>
<gene>
    <name evidence="3" type="ORF">MsAg5_17970</name>
</gene>
<accession>A0AAE4SEP9</accession>
<protein>
    <recommendedName>
        <fullName evidence="2">VWFA domain-containing protein</fullName>
    </recommendedName>
</protein>
<dbReference type="Gene3D" id="3.40.50.410">
    <property type="entry name" value="von Willebrand factor, type A domain"/>
    <property type="match status" value="1"/>
</dbReference>
<organism evidence="3 4">
    <name type="scientific">Methanolapillus africanus</name>
    <dbReference type="NCBI Taxonomy" id="3028297"/>
    <lineage>
        <taxon>Archaea</taxon>
        <taxon>Methanobacteriati</taxon>
        <taxon>Methanobacteriota</taxon>
        <taxon>Stenosarchaea group</taxon>
        <taxon>Methanomicrobia</taxon>
        <taxon>Methanosarcinales</taxon>
        <taxon>Methanosarcinaceae</taxon>
        <taxon>Methanolapillus</taxon>
    </lineage>
</organism>
<keyword evidence="1" id="KW-1133">Transmembrane helix</keyword>
<sequence length="998" mass="108123">MNFFKKGLSLLFILILLLTPVAAASVQIVVDGHNTGMTSAACLEQGPGTQNPTAIGGYDLNGPVSSGIITVKDNGNYTAPNHNYDLENLVVINKDATDLADHGGQLESEVTLTLDVKPAEFVYYPPPAIDFIFVYDVTNSMAKAENAIDGKTRLELAQSAIKNASNEIWTANKNSTVTIIPYSRDVFIPLESGGLQFNASLLYAPNTFPNQYAGTNFVDDSGIYPGGSSNLTYQAINQSILAGVSADPSQTEFTIFESDYTYYKVNYSMVADSGNPSDVLKKFNDSVDALPLARDTNTQSGLKAAYEMLNDSTKFPSSSQNHRVVVLITDGDANRFYIDDDSKQVSESGSALHNINHKIIDPANFGNIKNVTGYIGEAAHPSDIQYAHEACEKVADAIKDPAKGNAVIYVVGIQMSETNGTPSVNVIKSFENVSSFDYIYKIEQGTSDTQAIQTAIRNAIQSSLNFYAPIDDFTVNDTINTALFDYVPGSLTIEYKLGSSSLTTFSDYKVGSDVDFLDGNISINFGKAPYSPTDSLTSESAQYVIKYKITPKLDSNSNTIPAGDHLHVGWDNKSYAGYVAPHHLDSPNSTVVYSGIGVTQKIGYVPFNTPTLSTGLFIKKEVSRDNSTWVKNLDLPKGGGTAYYKVTVINKMAGQADLDRVADQIDGTDAATVYLDKSTNNLLENASAQRVGGQYSGGILTLNSGNSATFYYNVSYGSDVKTYSNMAVIKDDSTNDYDDAAAGILRSATATVTVPAGGGGGGGGGGNATINNTTVQTKGYENSGSGAELILEKVDSTNTSKKLSATFEIRDRDGNSFTPQMIYKTNRSGHTERIYLTHGTTYTIYETQAPSGYKPVDGGIKVTVNEDLTLQPVDGYKLTNNGGVYTLTIPNDPDAGACKVFHWWWLYALLAVLMIVQAGFLVKKFKRPIISMDKAGLDNKWWIVLLVMILAAVVSAAWFYQYYCHLSDWWVLLPTLLTLVLTPAIYLYNKYFPGQPKM</sequence>
<feature type="transmembrane region" description="Helical" evidence="1">
    <location>
        <begin position="942"/>
        <end position="963"/>
    </location>
</feature>
<proteinExistence type="predicted"/>
<dbReference type="InterPro" id="IPR036465">
    <property type="entry name" value="vWFA_dom_sf"/>
</dbReference>
<dbReference type="AlphaFoldDB" id="A0AAE4SEP9"/>